<feature type="region of interest" description="Disordered" evidence="1">
    <location>
        <begin position="99"/>
        <end position="121"/>
    </location>
</feature>
<organism evidence="2 3">
    <name type="scientific">Hypholoma sublateritium (strain FD-334 SS-4)</name>
    <dbReference type="NCBI Taxonomy" id="945553"/>
    <lineage>
        <taxon>Eukaryota</taxon>
        <taxon>Fungi</taxon>
        <taxon>Dikarya</taxon>
        <taxon>Basidiomycota</taxon>
        <taxon>Agaricomycotina</taxon>
        <taxon>Agaricomycetes</taxon>
        <taxon>Agaricomycetidae</taxon>
        <taxon>Agaricales</taxon>
        <taxon>Agaricineae</taxon>
        <taxon>Strophariaceae</taxon>
        <taxon>Hypholoma</taxon>
    </lineage>
</organism>
<accession>A0A0D2LGK8</accession>
<dbReference type="Proteomes" id="UP000054270">
    <property type="component" value="Unassembled WGS sequence"/>
</dbReference>
<evidence type="ECO:0000313" key="2">
    <source>
        <dbReference type="EMBL" id="KJA26762.1"/>
    </source>
</evidence>
<protein>
    <submittedName>
        <fullName evidence="2">Uncharacterized protein</fullName>
    </submittedName>
</protein>
<dbReference type="EMBL" id="KN817526">
    <property type="protein sequence ID" value="KJA26762.1"/>
    <property type="molecule type" value="Genomic_DNA"/>
</dbReference>
<sequence length="121" mass="13607">MCAAPPPYAPQDDYFAFARIADDVCLVQASSAPLSALTPVSVKIFRHEFISIFRLAEARVLHPADIRILEPIDARRTRYEEDSGTVFLARDAMARMRSLSRPQMLPRRSPAAARTRAHAQR</sequence>
<name>A0A0D2LGK8_HYPSF</name>
<evidence type="ECO:0000256" key="1">
    <source>
        <dbReference type="SAM" id="MobiDB-lite"/>
    </source>
</evidence>
<proteinExistence type="predicted"/>
<gene>
    <name evidence="2" type="ORF">HYPSUDRAFT_132427</name>
</gene>
<keyword evidence="3" id="KW-1185">Reference proteome</keyword>
<evidence type="ECO:0000313" key="3">
    <source>
        <dbReference type="Proteomes" id="UP000054270"/>
    </source>
</evidence>
<dbReference type="OMA" id="WITERRS"/>
<reference evidence="3" key="1">
    <citation type="submission" date="2014-04" db="EMBL/GenBank/DDBJ databases">
        <title>Evolutionary Origins and Diversification of the Mycorrhizal Mutualists.</title>
        <authorList>
            <consortium name="DOE Joint Genome Institute"/>
            <consortium name="Mycorrhizal Genomics Consortium"/>
            <person name="Kohler A."/>
            <person name="Kuo A."/>
            <person name="Nagy L.G."/>
            <person name="Floudas D."/>
            <person name="Copeland A."/>
            <person name="Barry K.W."/>
            <person name="Cichocki N."/>
            <person name="Veneault-Fourrey C."/>
            <person name="LaButti K."/>
            <person name="Lindquist E.A."/>
            <person name="Lipzen A."/>
            <person name="Lundell T."/>
            <person name="Morin E."/>
            <person name="Murat C."/>
            <person name="Riley R."/>
            <person name="Ohm R."/>
            <person name="Sun H."/>
            <person name="Tunlid A."/>
            <person name="Henrissat B."/>
            <person name="Grigoriev I.V."/>
            <person name="Hibbett D.S."/>
            <person name="Martin F."/>
        </authorList>
    </citation>
    <scope>NUCLEOTIDE SEQUENCE [LARGE SCALE GENOMIC DNA]</scope>
    <source>
        <strain evidence="3">FD-334 SS-4</strain>
    </source>
</reference>
<dbReference type="AlphaFoldDB" id="A0A0D2LGK8"/>
<dbReference type="OrthoDB" id="3231772at2759"/>
<dbReference type="STRING" id="945553.A0A0D2LGK8"/>